<dbReference type="RefSeq" id="WP_012244455.1">
    <property type="nucleotide sequence ID" value="NC_010168.1"/>
</dbReference>
<dbReference type="STRING" id="288705.RSal33209_1023"/>
<dbReference type="InterPro" id="IPR050766">
    <property type="entry name" value="Bact_Lucif_Oxidored"/>
</dbReference>
<gene>
    <name evidence="2" type="ordered locus">RSal33209_1023</name>
</gene>
<dbReference type="GO" id="GO:0004497">
    <property type="term" value="F:monooxygenase activity"/>
    <property type="evidence" value="ECO:0007669"/>
    <property type="project" value="UniProtKB-KW"/>
</dbReference>
<dbReference type="Proteomes" id="UP000002007">
    <property type="component" value="Chromosome"/>
</dbReference>
<evidence type="ECO:0000256" key="1">
    <source>
        <dbReference type="SAM" id="MobiDB-lite"/>
    </source>
</evidence>
<keyword evidence="2" id="KW-0503">Monooxygenase</keyword>
<dbReference type="AlphaFoldDB" id="A9WNW8"/>
<protein>
    <submittedName>
        <fullName evidence="2">Luciferase-like monooxygenase</fullName>
    </submittedName>
</protein>
<name>A9WNW8_RENSM</name>
<proteinExistence type="predicted"/>
<dbReference type="InterPro" id="IPR036661">
    <property type="entry name" value="Luciferase-like_sf"/>
</dbReference>
<sequence length="262" mass="28536">MNRILPACEIASGGVQESAEWVGKMGVNLMSSTLLTEDGGMAFHELQADQIRRYRASWAEAGHQGTPRVSVSRSVFPIMNDLDRMYFGSSDVDQVGVIDGFRSTFGKSYAGEPDQLIEELLQDSAVQEADTLMLTIPTQLGVEYNMHVLESFAQHMAPELGCAAKHGNQLTATRYWGRNVGLTSVGSTFPRFMSQLWGLLGDISLQGRSNLIPCLITLRKQFSSSSTPGTPPVGWPTPPSRSSSPPTSAQLAATAYSSRCWR</sequence>
<dbReference type="PANTHER" id="PTHR30137">
    <property type="entry name" value="LUCIFERASE-LIKE MONOOXYGENASE"/>
    <property type="match status" value="1"/>
</dbReference>
<dbReference type="GO" id="GO:0005829">
    <property type="term" value="C:cytosol"/>
    <property type="evidence" value="ECO:0007669"/>
    <property type="project" value="TreeGrafter"/>
</dbReference>
<feature type="compositionally biased region" description="Polar residues" evidence="1">
    <location>
        <begin position="249"/>
        <end position="262"/>
    </location>
</feature>
<feature type="compositionally biased region" description="Pro residues" evidence="1">
    <location>
        <begin position="229"/>
        <end position="239"/>
    </location>
</feature>
<accession>A9WNW8</accession>
<dbReference type="EMBL" id="CP000910">
    <property type="protein sequence ID" value="ABY22763.1"/>
    <property type="molecule type" value="Genomic_DNA"/>
</dbReference>
<dbReference type="GO" id="GO:0016705">
    <property type="term" value="F:oxidoreductase activity, acting on paired donors, with incorporation or reduction of molecular oxygen"/>
    <property type="evidence" value="ECO:0007669"/>
    <property type="project" value="InterPro"/>
</dbReference>
<organism evidence="2 3">
    <name type="scientific">Renibacterium salmoninarum (strain ATCC 33209 / DSM 20767 / JCM 11484 / NBRC 15589 / NCIMB 2235)</name>
    <dbReference type="NCBI Taxonomy" id="288705"/>
    <lineage>
        <taxon>Bacteria</taxon>
        <taxon>Bacillati</taxon>
        <taxon>Actinomycetota</taxon>
        <taxon>Actinomycetes</taxon>
        <taxon>Micrococcales</taxon>
        <taxon>Micrococcaceae</taxon>
        <taxon>Renibacterium</taxon>
    </lineage>
</organism>
<keyword evidence="3" id="KW-1185">Reference proteome</keyword>
<dbReference type="Gene3D" id="3.20.20.30">
    <property type="entry name" value="Luciferase-like domain"/>
    <property type="match status" value="1"/>
</dbReference>
<evidence type="ECO:0000313" key="3">
    <source>
        <dbReference type="Proteomes" id="UP000002007"/>
    </source>
</evidence>
<dbReference type="eggNOG" id="COG2141">
    <property type="taxonomic scope" value="Bacteria"/>
</dbReference>
<dbReference type="PANTHER" id="PTHR30137:SF15">
    <property type="entry name" value="BLL6902 PROTEIN"/>
    <property type="match status" value="1"/>
</dbReference>
<feature type="region of interest" description="Disordered" evidence="1">
    <location>
        <begin position="222"/>
        <end position="262"/>
    </location>
</feature>
<reference evidence="3" key="1">
    <citation type="journal article" date="2008" name="J. Bacteriol.">
        <title>Genome sequence of the fish pathogen Renibacterium salmoninarum suggests reductive evolution away from an environmental Arthrobacter ancestor.</title>
        <authorList>
            <person name="Wiens G.D."/>
            <person name="Rockey D.D."/>
            <person name="Wu Z."/>
            <person name="Chang J."/>
            <person name="Levy R."/>
            <person name="Crane S."/>
            <person name="Chen D.S."/>
            <person name="Capri G.R."/>
            <person name="Burnett J.R."/>
            <person name="Sudheesh P.S."/>
            <person name="Schipma M.J."/>
            <person name="Burd H."/>
            <person name="Bhattacharyya A."/>
            <person name="Rhodes L.D."/>
            <person name="Kaul R."/>
            <person name="Strom M.S."/>
        </authorList>
    </citation>
    <scope>NUCLEOTIDE SEQUENCE [LARGE SCALE GENOMIC DNA]</scope>
    <source>
        <strain evidence="3">ATCC 33209 / DSM 20767 / JCM 11484 / NBRC 15589 / NCIMB 2235</strain>
    </source>
</reference>
<evidence type="ECO:0000313" key="2">
    <source>
        <dbReference type="EMBL" id="ABY22763.1"/>
    </source>
</evidence>
<dbReference type="HOGENOM" id="CLU_1061175_0_0_11"/>
<dbReference type="KEGG" id="rsa:RSal33209_1023"/>
<keyword evidence="2" id="KW-0560">Oxidoreductase</keyword>
<dbReference type="SUPFAM" id="SSF51679">
    <property type="entry name" value="Bacterial luciferase-like"/>
    <property type="match status" value="1"/>
</dbReference>